<proteinExistence type="predicted"/>
<dbReference type="EMBL" id="CM000832">
    <property type="protein sequence ID" value="EET08551.1"/>
    <property type="molecule type" value="Genomic_DNA"/>
</dbReference>
<dbReference type="Proteomes" id="UP000001812">
    <property type="component" value="Chromosome I"/>
</dbReference>
<dbReference type="AlphaFoldDB" id="A0A0E1W8C4"/>
<evidence type="ECO:0000313" key="1">
    <source>
        <dbReference type="EMBL" id="EET08551.1"/>
    </source>
</evidence>
<accession>A0A0E1W8C4</accession>
<organism evidence="1">
    <name type="scientific">Burkholderia pseudomallei 1710a</name>
    <dbReference type="NCBI Taxonomy" id="320371"/>
    <lineage>
        <taxon>Bacteria</taxon>
        <taxon>Pseudomonadati</taxon>
        <taxon>Pseudomonadota</taxon>
        <taxon>Betaproteobacteria</taxon>
        <taxon>Burkholderiales</taxon>
        <taxon>Burkholderiaceae</taxon>
        <taxon>Burkholderia</taxon>
        <taxon>pseudomallei group</taxon>
    </lineage>
</organism>
<name>A0A0E1W8C4_BURPE</name>
<dbReference type="HOGENOM" id="CLU_3266906_0_0_4"/>
<reference evidence="1" key="1">
    <citation type="submission" date="2009-05" db="EMBL/GenBank/DDBJ databases">
        <authorList>
            <person name="Harkins D.M."/>
            <person name="DeShazer D."/>
            <person name="Woods D.E."/>
            <person name="Brinkac L.M."/>
            <person name="Brown K.A."/>
            <person name="Hung G.C."/>
            <person name="Tuanyok A."/>
            <person name="Zhang B."/>
            <person name="Nierman W.C."/>
        </authorList>
    </citation>
    <scope>NUCLEOTIDE SEQUENCE [LARGE SCALE GENOMIC DNA]</scope>
    <source>
        <strain evidence="1">1710a</strain>
    </source>
</reference>
<protein>
    <submittedName>
        <fullName evidence="1">Uncharacterized protein</fullName>
    </submittedName>
</protein>
<sequence length="41" mass="4302">MAPLGDASGAGDNAKGIPLTFKIGDDRSAMQSHWVSKKDID</sequence>
<gene>
    <name evidence="1" type="ORF">BURPS1710A_3092</name>
</gene>